<comment type="caution">
    <text evidence="2">The sequence shown here is derived from an EMBL/GenBank/DDBJ whole genome shotgun (WGS) entry which is preliminary data.</text>
</comment>
<evidence type="ECO:0000313" key="3">
    <source>
        <dbReference type="Proteomes" id="UP000886805"/>
    </source>
</evidence>
<dbReference type="PANTHER" id="PTHR43792:SF1">
    <property type="entry name" value="N-ACETYLTRANSFERASE DOMAIN-CONTAINING PROTEIN"/>
    <property type="match status" value="1"/>
</dbReference>
<proteinExistence type="predicted"/>
<organism evidence="2 3">
    <name type="scientific">Candidatus Anaerobutyricum stercoripullorum</name>
    <dbReference type="NCBI Taxonomy" id="2838456"/>
    <lineage>
        <taxon>Bacteria</taxon>
        <taxon>Bacillati</taxon>
        <taxon>Bacillota</taxon>
        <taxon>Clostridia</taxon>
        <taxon>Lachnospirales</taxon>
        <taxon>Lachnospiraceae</taxon>
        <taxon>Anaerobutyricum</taxon>
    </lineage>
</organism>
<dbReference type="Pfam" id="PF13302">
    <property type="entry name" value="Acetyltransf_3"/>
    <property type="match status" value="1"/>
</dbReference>
<dbReference type="PROSITE" id="PS51186">
    <property type="entry name" value="GNAT"/>
    <property type="match status" value="1"/>
</dbReference>
<evidence type="ECO:0000259" key="1">
    <source>
        <dbReference type="PROSITE" id="PS51186"/>
    </source>
</evidence>
<name>A0A9D1X4J6_9FIRM</name>
<sequence>MRIKFLLENQTEESFYRLPGMDELLDDLKARGIAWTKDASNGSHEEAYETDWKQNDLAVTDSQETACRLAGRSVCCIGFQPSHSSGYFEGVQLVLQSFEGLDADFFRSVLFRFQGRAVVIGRTPRLILRESTEEDFKIIYQISREEGNDRYVDGMTGDEAKEKEAYLAYVRKMYSFYGFGLWTVAQKVTGNVIGRCGLSLPSEECDCLRAAFEKNQRSPGTEEPCLELGYLIGKKYQRQGYGLEAGREALRYAFDRLGCQSVYAVIHNDNRPSAGLARKLGFSRLGEGEEKGNRLDLWRMRPHKKI</sequence>
<dbReference type="SUPFAM" id="SSF55729">
    <property type="entry name" value="Acyl-CoA N-acyltransferases (Nat)"/>
    <property type="match status" value="1"/>
</dbReference>
<dbReference type="EMBL" id="DXEQ01000213">
    <property type="protein sequence ID" value="HIX72774.1"/>
    <property type="molecule type" value="Genomic_DNA"/>
</dbReference>
<accession>A0A9D1X4J6</accession>
<dbReference type="GO" id="GO:0016747">
    <property type="term" value="F:acyltransferase activity, transferring groups other than amino-acyl groups"/>
    <property type="evidence" value="ECO:0007669"/>
    <property type="project" value="InterPro"/>
</dbReference>
<dbReference type="Gene3D" id="3.40.630.30">
    <property type="match status" value="1"/>
</dbReference>
<dbReference type="AlphaFoldDB" id="A0A9D1X4J6"/>
<dbReference type="Proteomes" id="UP000886805">
    <property type="component" value="Unassembled WGS sequence"/>
</dbReference>
<dbReference type="PANTHER" id="PTHR43792">
    <property type="entry name" value="GNAT FAMILY, PUTATIVE (AFU_ORTHOLOGUE AFUA_3G00765)-RELATED-RELATED"/>
    <property type="match status" value="1"/>
</dbReference>
<dbReference type="InterPro" id="IPR051531">
    <property type="entry name" value="N-acetyltransferase"/>
</dbReference>
<evidence type="ECO:0000313" key="2">
    <source>
        <dbReference type="EMBL" id="HIX72774.1"/>
    </source>
</evidence>
<reference evidence="2" key="1">
    <citation type="journal article" date="2021" name="PeerJ">
        <title>Extensive microbial diversity within the chicken gut microbiome revealed by metagenomics and culture.</title>
        <authorList>
            <person name="Gilroy R."/>
            <person name="Ravi A."/>
            <person name="Getino M."/>
            <person name="Pursley I."/>
            <person name="Horton D.L."/>
            <person name="Alikhan N.F."/>
            <person name="Baker D."/>
            <person name="Gharbi K."/>
            <person name="Hall N."/>
            <person name="Watson M."/>
            <person name="Adriaenssens E.M."/>
            <person name="Foster-Nyarko E."/>
            <person name="Jarju S."/>
            <person name="Secka A."/>
            <person name="Antonio M."/>
            <person name="Oren A."/>
            <person name="Chaudhuri R.R."/>
            <person name="La Ragione R."/>
            <person name="Hildebrand F."/>
            <person name="Pallen M.J."/>
        </authorList>
    </citation>
    <scope>NUCLEOTIDE SEQUENCE</scope>
    <source>
        <strain evidence="2">ChiSxjej3B15-1167</strain>
    </source>
</reference>
<feature type="domain" description="N-acetyltransferase" evidence="1">
    <location>
        <begin position="126"/>
        <end position="305"/>
    </location>
</feature>
<dbReference type="InterPro" id="IPR016181">
    <property type="entry name" value="Acyl_CoA_acyltransferase"/>
</dbReference>
<protein>
    <submittedName>
        <fullName evidence="2">GNAT family N-acetyltransferase</fullName>
    </submittedName>
</protein>
<gene>
    <name evidence="2" type="ORF">H9849_07095</name>
</gene>
<dbReference type="InterPro" id="IPR000182">
    <property type="entry name" value="GNAT_dom"/>
</dbReference>
<reference evidence="2" key="2">
    <citation type="submission" date="2021-04" db="EMBL/GenBank/DDBJ databases">
        <authorList>
            <person name="Gilroy R."/>
        </authorList>
    </citation>
    <scope>NUCLEOTIDE SEQUENCE</scope>
    <source>
        <strain evidence="2">ChiSxjej3B15-1167</strain>
    </source>
</reference>